<reference evidence="1 2" key="1">
    <citation type="journal article" date="2012" name="Proc. Natl. Acad. Sci. U.S.A.">
        <title>Comparative genomics of Ceriporiopsis subvermispora and Phanerochaete chrysosporium provide insight into selective ligninolysis.</title>
        <authorList>
            <person name="Fernandez-Fueyo E."/>
            <person name="Ruiz-Duenas F.J."/>
            <person name="Ferreira P."/>
            <person name="Floudas D."/>
            <person name="Hibbett D.S."/>
            <person name="Canessa P."/>
            <person name="Larrondo L.F."/>
            <person name="James T.Y."/>
            <person name="Seelenfreund D."/>
            <person name="Lobos S."/>
            <person name="Polanco R."/>
            <person name="Tello M."/>
            <person name="Honda Y."/>
            <person name="Watanabe T."/>
            <person name="Watanabe T."/>
            <person name="Ryu J.S."/>
            <person name="Kubicek C.P."/>
            <person name="Schmoll M."/>
            <person name="Gaskell J."/>
            <person name="Hammel K.E."/>
            <person name="St John F.J."/>
            <person name="Vanden Wymelenberg A."/>
            <person name="Sabat G."/>
            <person name="Splinter BonDurant S."/>
            <person name="Syed K."/>
            <person name="Yadav J.S."/>
            <person name="Doddapaneni H."/>
            <person name="Subramanian V."/>
            <person name="Lavin J.L."/>
            <person name="Oguiza J.A."/>
            <person name="Perez G."/>
            <person name="Pisabarro A.G."/>
            <person name="Ramirez L."/>
            <person name="Santoyo F."/>
            <person name="Master E."/>
            <person name="Coutinho P.M."/>
            <person name="Henrissat B."/>
            <person name="Lombard V."/>
            <person name="Magnuson J.K."/>
            <person name="Kuees U."/>
            <person name="Hori C."/>
            <person name="Igarashi K."/>
            <person name="Samejima M."/>
            <person name="Held B.W."/>
            <person name="Barry K.W."/>
            <person name="LaButti K.M."/>
            <person name="Lapidus A."/>
            <person name="Lindquist E.A."/>
            <person name="Lucas S.M."/>
            <person name="Riley R."/>
            <person name="Salamov A.A."/>
            <person name="Hoffmeister D."/>
            <person name="Schwenk D."/>
            <person name="Hadar Y."/>
            <person name="Yarden O."/>
            <person name="de Vries R.P."/>
            <person name="Wiebenga A."/>
            <person name="Stenlid J."/>
            <person name="Eastwood D."/>
            <person name="Grigoriev I.V."/>
            <person name="Berka R.M."/>
            <person name="Blanchette R.A."/>
            <person name="Kersten P."/>
            <person name="Martinez A.T."/>
            <person name="Vicuna R."/>
            <person name="Cullen D."/>
        </authorList>
    </citation>
    <scope>NUCLEOTIDE SEQUENCE [LARGE SCALE GENOMIC DNA]</scope>
    <source>
        <strain evidence="1 2">B</strain>
    </source>
</reference>
<dbReference type="EMBL" id="KB445803">
    <property type="protein sequence ID" value="EMD34192.1"/>
    <property type="molecule type" value="Genomic_DNA"/>
</dbReference>
<evidence type="ECO:0000313" key="1">
    <source>
        <dbReference type="EMBL" id="EMD34192.1"/>
    </source>
</evidence>
<dbReference type="AlphaFoldDB" id="M2R720"/>
<dbReference type="HOGENOM" id="CLU_2263433_0_0_1"/>
<gene>
    <name evidence="1" type="ORF">CERSUDRAFT_86324</name>
</gene>
<keyword evidence="2" id="KW-1185">Reference proteome</keyword>
<proteinExistence type="predicted"/>
<accession>M2R720</accession>
<evidence type="ECO:0000313" key="2">
    <source>
        <dbReference type="Proteomes" id="UP000016930"/>
    </source>
</evidence>
<dbReference type="Proteomes" id="UP000016930">
    <property type="component" value="Unassembled WGS sequence"/>
</dbReference>
<name>M2R720_CERS8</name>
<sequence>MPPLVTARSADSCHLRAVHGPMGAPIALLDHFDAEGPAETKQVTTDVRKERRLTASQRRWTTQRVTMGALRRTCERPRRKECGEKYIPAVGRQRELEPSSWAD</sequence>
<organism evidence="1 2">
    <name type="scientific">Ceriporiopsis subvermispora (strain B)</name>
    <name type="common">White-rot fungus</name>
    <name type="synonym">Gelatoporia subvermispora</name>
    <dbReference type="NCBI Taxonomy" id="914234"/>
    <lineage>
        <taxon>Eukaryota</taxon>
        <taxon>Fungi</taxon>
        <taxon>Dikarya</taxon>
        <taxon>Basidiomycota</taxon>
        <taxon>Agaricomycotina</taxon>
        <taxon>Agaricomycetes</taxon>
        <taxon>Polyporales</taxon>
        <taxon>Gelatoporiaceae</taxon>
        <taxon>Gelatoporia</taxon>
    </lineage>
</organism>
<protein>
    <submittedName>
        <fullName evidence="1">Uncharacterized protein</fullName>
    </submittedName>
</protein>